<sequence>MALTYSVSSSIQLLLLGSLLYSIGLLLYRLFFHPLRNIPGPWCAAATSWYEFYYDVVLDGQLVRQYPILHEKYGPVIRISPDRIHVSDPSFFREVYANNSRYLKDSGFYQAFGTLKYSIVMLIDPEEHKQRRNTVKSLCSTRQMDQLAPSILDVVSRAMNRAQRSYDRGAPLNIQALWSSVTVDTIMSVLFDRQMNFVDSDEEMPPFLDAMTKFADNFLVTKHFPLMNRLAVGLPMSIAGMIIPGFAAFRKQCSEWIGEIEDKQAKGLTTASDGRPTYFDLLLRSNAKMPNGLNREALVDEAFVLCFAGTDTTGIGLSLGTYYLLKNPEKLNKMLDELMTVKTSAEGLFEYRELCNLPYLILRLSSPVPGITPRRVPAGGVYVAGHFLPEGSTVSQAIRTIHDNPDIFPEPERFIPERWLGENGWEQEKWFVPFSKGTRACIGLNVAYMEMYLCLANLFTRFNMSLYKTDDTTTQWADGPAARIRESVKVNIASVKM</sequence>
<evidence type="ECO:0000256" key="7">
    <source>
        <dbReference type="RuleBase" id="RU000461"/>
    </source>
</evidence>
<dbReference type="GO" id="GO:0016705">
    <property type="term" value="F:oxidoreductase activity, acting on paired donors, with incorporation or reduction of molecular oxygen"/>
    <property type="evidence" value="ECO:0007669"/>
    <property type="project" value="InterPro"/>
</dbReference>
<dbReference type="AlphaFoldDB" id="T0KET3"/>
<evidence type="ECO:0000256" key="8">
    <source>
        <dbReference type="SAM" id="Phobius"/>
    </source>
</evidence>
<dbReference type="GO" id="GO:0005506">
    <property type="term" value="F:iron ion binding"/>
    <property type="evidence" value="ECO:0007669"/>
    <property type="project" value="InterPro"/>
</dbReference>
<dbReference type="GO" id="GO:0004497">
    <property type="term" value="F:monooxygenase activity"/>
    <property type="evidence" value="ECO:0007669"/>
    <property type="project" value="UniProtKB-KW"/>
</dbReference>
<reference evidence="10" key="1">
    <citation type="journal article" date="2013" name="Mol. Plant Microbe Interact.">
        <title>Global aspects of pacC regulation of pathogenicity genes in Colletotrichum gloeosporioides as revealed by transcriptome analysis.</title>
        <authorList>
            <person name="Alkan N."/>
            <person name="Meng X."/>
            <person name="Friedlander G."/>
            <person name="Reuveni E."/>
            <person name="Sukno S."/>
            <person name="Sherman A."/>
            <person name="Thon M."/>
            <person name="Fluhr R."/>
            <person name="Prusky D."/>
        </authorList>
    </citation>
    <scope>NUCLEOTIDE SEQUENCE [LARGE SCALE GENOMIC DNA]</scope>
    <source>
        <strain evidence="10">Cg-14</strain>
    </source>
</reference>
<dbReference type="InterPro" id="IPR036396">
    <property type="entry name" value="Cyt_P450_sf"/>
</dbReference>
<keyword evidence="8" id="KW-1133">Transmembrane helix</keyword>
<dbReference type="Gene3D" id="1.10.630.10">
    <property type="entry name" value="Cytochrome P450"/>
    <property type="match status" value="1"/>
</dbReference>
<comment type="caution">
    <text evidence="9">The sequence shown here is derived from an EMBL/GenBank/DDBJ whole genome shotgun (WGS) entry which is preliminary data.</text>
</comment>
<evidence type="ECO:0000256" key="3">
    <source>
        <dbReference type="ARBA" id="ARBA00022617"/>
    </source>
</evidence>
<dbReference type="EMBL" id="AMYD01001996">
    <property type="protein sequence ID" value="EQB50634.1"/>
    <property type="molecule type" value="Genomic_DNA"/>
</dbReference>
<gene>
    <name evidence="9" type="ORF">CGLO_09912</name>
</gene>
<feature type="binding site" description="axial binding residue" evidence="6">
    <location>
        <position position="441"/>
    </location>
    <ligand>
        <name>heme</name>
        <dbReference type="ChEBI" id="CHEBI:30413"/>
    </ligand>
    <ligandPart>
        <name>Fe</name>
        <dbReference type="ChEBI" id="CHEBI:18248"/>
    </ligandPart>
</feature>
<accession>T0KET3</accession>
<keyword evidence="4 6" id="KW-0479">Metal-binding</keyword>
<keyword evidence="8" id="KW-0472">Membrane</keyword>
<keyword evidence="5 6" id="KW-0408">Iron</keyword>
<dbReference type="STRING" id="1237896.T0KET3"/>
<dbReference type="InterPro" id="IPR002401">
    <property type="entry name" value="Cyt_P450_E_grp-I"/>
</dbReference>
<dbReference type="PROSITE" id="PS00086">
    <property type="entry name" value="CYTOCHROME_P450"/>
    <property type="match status" value="1"/>
</dbReference>
<dbReference type="InterPro" id="IPR001128">
    <property type="entry name" value="Cyt_P450"/>
</dbReference>
<comment type="cofactor">
    <cofactor evidence="1 6">
        <name>heme</name>
        <dbReference type="ChEBI" id="CHEBI:30413"/>
    </cofactor>
</comment>
<keyword evidence="7" id="KW-0503">Monooxygenase</keyword>
<dbReference type="PANTHER" id="PTHR24305">
    <property type="entry name" value="CYTOCHROME P450"/>
    <property type="match status" value="1"/>
</dbReference>
<evidence type="ECO:0000313" key="9">
    <source>
        <dbReference type="EMBL" id="EQB50634.1"/>
    </source>
</evidence>
<dbReference type="OMA" id="THEDMIW"/>
<dbReference type="InterPro" id="IPR017972">
    <property type="entry name" value="Cyt_P450_CS"/>
</dbReference>
<protein>
    <submittedName>
        <fullName evidence="9">Cytochrome P450</fullName>
    </submittedName>
</protein>
<dbReference type="PANTHER" id="PTHR24305:SF166">
    <property type="entry name" value="CYTOCHROME P450 12A4, MITOCHONDRIAL-RELATED"/>
    <property type="match status" value="1"/>
</dbReference>
<keyword evidence="7" id="KW-0560">Oxidoreductase</keyword>
<name>T0KET3_COLGC</name>
<dbReference type="CDD" id="cd11062">
    <property type="entry name" value="CYP58-like"/>
    <property type="match status" value="1"/>
</dbReference>
<dbReference type="PRINTS" id="PR00463">
    <property type="entry name" value="EP450I"/>
</dbReference>
<evidence type="ECO:0000256" key="1">
    <source>
        <dbReference type="ARBA" id="ARBA00001971"/>
    </source>
</evidence>
<proteinExistence type="inferred from homology"/>
<dbReference type="OrthoDB" id="3945418at2759"/>
<feature type="transmembrane region" description="Helical" evidence="8">
    <location>
        <begin position="12"/>
        <end position="32"/>
    </location>
</feature>
<keyword evidence="3 6" id="KW-0349">Heme</keyword>
<dbReference type="PRINTS" id="PR00385">
    <property type="entry name" value="P450"/>
</dbReference>
<dbReference type="Proteomes" id="UP000015530">
    <property type="component" value="Unassembled WGS sequence"/>
</dbReference>
<evidence type="ECO:0000256" key="6">
    <source>
        <dbReference type="PIRSR" id="PIRSR602401-1"/>
    </source>
</evidence>
<dbReference type="InterPro" id="IPR050121">
    <property type="entry name" value="Cytochrome_P450_monoxygenase"/>
</dbReference>
<dbReference type="HOGENOM" id="CLU_001570_14_4_1"/>
<evidence type="ECO:0000256" key="4">
    <source>
        <dbReference type="ARBA" id="ARBA00022723"/>
    </source>
</evidence>
<evidence type="ECO:0000256" key="2">
    <source>
        <dbReference type="ARBA" id="ARBA00010617"/>
    </source>
</evidence>
<comment type="similarity">
    <text evidence="2 7">Belongs to the cytochrome P450 family.</text>
</comment>
<dbReference type="SUPFAM" id="SSF48264">
    <property type="entry name" value="Cytochrome P450"/>
    <property type="match status" value="1"/>
</dbReference>
<dbReference type="Pfam" id="PF00067">
    <property type="entry name" value="p450"/>
    <property type="match status" value="1"/>
</dbReference>
<evidence type="ECO:0000313" key="10">
    <source>
        <dbReference type="Proteomes" id="UP000015530"/>
    </source>
</evidence>
<keyword evidence="8" id="KW-0812">Transmembrane</keyword>
<dbReference type="eggNOG" id="KOG0156">
    <property type="taxonomic scope" value="Eukaryota"/>
</dbReference>
<dbReference type="GO" id="GO:0020037">
    <property type="term" value="F:heme binding"/>
    <property type="evidence" value="ECO:0007669"/>
    <property type="project" value="InterPro"/>
</dbReference>
<organism evidence="9 10">
    <name type="scientific">Colletotrichum gloeosporioides (strain Cg-14)</name>
    <name type="common">Anthracnose fungus</name>
    <name type="synonym">Glomerella cingulata</name>
    <dbReference type="NCBI Taxonomy" id="1237896"/>
    <lineage>
        <taxon>Eukaryota</taxon>
        <taxon>Fungi</taxon>
        <taxon>Dikarya</taxon>
        <taxon>Ascomycota</taxon>
        <taxon>Pezizomycotina</taxon>
        <taxon>Sordariomycetes</taxon>
        <taxon>Hypocreomycetidae</taxon>
        <taxon>Glomerellales</taxon>
        <taxon>Glomerellaceae</taxon>
        <taxon>Colletotrichum</taxon>
        <taxon>Colletotrichum gloeosporioides species complex</taxon>
    </lineage>
</organism>
<evidence type="ECO:0000256" key="5">
    <source>
        <dbReference type="ARBA" id="ARBA00023004"/>
    </source>
</evidence>